<proteinExistence type="predicted"/>
<dbReference type="AlphaFoldDB" id="A0A061FQA7"/>
<gene>
    <name evidence="2" type="ORF">TCM_043801</name>
</gene>
<reference evidence="2 3" key="1">
    <citation type="journal article" date="2013" name="Genome Biol.">
        <title>The genome sequence of the most widely cultivated cacao type and its use to identify candidate genes regulating pod color.</title>
        <authorList>
            <person name="Motamayor J.C."/>
            <person name="Mockaitis K."/>
            <person name="Schmutz J."/>
            <person name="Haiminen N."/>
            <person name="Iii D.L."/>
            <person name="Cornejo O."/>
            <person name="Findley S.D."/>
            <person name="Zheng P."/>
            <person name="Utro F."/>
            <person name="Royaert S."/>
            <person name="Saski C."/>
            <person name="Jenkins J."/>
            <person name="Podicheti R."/>
            <person name="Zhao M."/>
            <person name="Scheffler B.E."/>
            <person name="Stack J.C."/>
            <person name="Feltus F.A."/>
            <person name="Mustiga G.M."/>
            <person name="Amores F."/>
            <person name="Phillips W."/>
            <person name="Marelli J.P."/>
            <person name="May G.D."/>
            <person name="Shapiro H."/>
            <person name="Ma J."/>
            <person name="Bustamante C.D."/>
            <person name="Schnell R.J."/>
            <person name="Main D."/>
            <person name="Gilbert D."/>
            <person name="Parida L."/>
            <person name="Kuhn D.N."/>
        </authorList>
    </citation>
    <scope>NUCLEOTIDE SEQUENCE [LARGE SCALE GENOMIC DNA]</scope>
    <source>
        <strain evidence="3">cv. Matina 1-6</strain>
    </source>
</reference>
<sequence>MVGKFSRMQHMQEIRTAFKGIGLVGAYEIRRLDYKHILIQRARSQQDMVKADLVYFEPKNAYGLAPLMVDEATANGTRPSVARVCVEYDCQKPPIEQVWIVIRDSQTRSITGGYMQKVEFTKLSEFCSHCCHVGHGVASCMDTVGKAAEPQKETQHTNVPIHNNFQMIMVEEKRRTKSGGKTGTNSGEKVASATQPQSLEGDTRDSHVNEERSLNGTHANDKDIEVTVPIEGNEAPAAGWATCQLSFYVHGNRDHMNKVTGAKDKKLATTVKEDRTSLHESAKAAAGQKLKINYTAPPVQAATLR</sequence>
<evidence type="ECO:0008006" key="4">
    <source>
        <dbReference type="Google" id="ProtNLM"/>
    </source>
</evidence>
<dbReference type="EMBL" id="CM001888">
    <property type="protein sequence ID" value="EOY19093.1"/>
    <property type="molecule type" value="Genomic_DNA"/>
</dbReference>
<accession>A0A061FQA7</accession>
<keyword evidence="3" id="KW-1185">Reference proteome</keyword>
<dbReference type="InParanoid" id="A0A061FQA7"/>
<dbReference type="HOGENOM" id="CLU_913398_0_0_1"/>
<feature type="region of interest" description="Disordered" evidence="1">
    <location>
        <begin position="175"/>
        <end position="221"/>
    </location>
</feature>
<organism evidence="2 3">
    <name type="scientific">Theobroma cacao</name>
    <name type="common">Cacao</name>
    <name type="synonym">Cocoa</name>
    <dbReference type="NCBI Taxonomy" id="3641"/>
    <lineage>
        <taxon>Eukaryota</taxon>
        <taxon>Viridiplantae</taxon>
        <taxon>Streptophyta</taxon>
        <taxon>Embryophyta</taxon>
        <taxon>Tracheophyta</taxon>
        <taxon>Spermatophyta</taxon>
        <taxon>Magnoliopsida</taxon>
        <taxon>eudicotyledons</taxon>
        <taxon>Gunneridae</taxon>
        <taxon>Pentapetalae</taxon>
        <taxon>rosids</taxon>
        <taxon>malvids</taxon>
        <taxon>Malvales</taxon>
        <taxon>Malvaceae</taxon>
        <taxon>Byttnerioideae</taxon>
        <taxon>Theobroma</taxon>
    </lineage>
</organism>
<feature type="compositionally biased region" description="Basic and acidic residues" evidence="1">
    <location>
        <begin position="201"/>
        <end position="221"/>
    </location>
</feature>
<evidence type="ECO:0000313" key="2">
    <source>
        <dbReference type="EMBL" id="EOY19093.1"/>
    </source>
</evidence>
<dbReference type="InterPro" id="IPR040256">
    <property type="entry name" value="At4g02000-like"/>
</dbReference>
<protein>
    <recommendedName>
        <fullName evidence="4">DUF4283 domain-containing protein</fullName>
    </recommendedName>
</protein>
<name>A0A061FQA7_THECC</name>
<dbReference type="PANTHER" id="PTHR31286:SF179">
    <property type="entry name" value="RNASE H TYPE-1 DOMAIN-CONTAINING PROTEIN"/>
    <property type="match status" value="1"/>
</dbReference>
<dbReference type="Gramene" id="EOY19093">
    <property type="protein sequence ID" value="EOY19093"/>
    <property type="gene ID" value="TCM_043801"/>
</dbReference>
<dbReference type="Proteomes" id="UP000026915">
    <property type="component" value="Chromosome 10"/>
</dbReference>
<evidence type="ECO:0000313" key="3">
    <source>
        <dbReference type="Proteomes" id="UP000026915"/>
    </source>
</evidence>
<evidence type="ECO:0000256" key="1">
    <source>
        <dbReference type="SAM" id="MobiDB-lite"/>
    </source>
</evidence>
<dbReference type="PANTHER" id="PTHR31286">
    <property type="entry name" value="GLYCINE-RICH CELL WALL STRUCTURAL PROTEIN 1.8-LIKE"/>
    <property type="match status" value="1"/>
</dbReference>